<protein>
    <submittedName>
        <fullName evidence="5">HTH-type transcriptional activator RhaS</fullName>
    </submittedName>
</protein>
<dbReference type="Gene3D" id="2.60.120.10">
    <property type="entry name" value="Jelly Rolls"/>
    <property type="match status" value="1"/>
</dbReference>
<dbReference type="PANTHER" id="PTHR43280:SF2">
    <property type="entry name" value="HTH-TYPE TRANSCRIPTIONAL REGULATOR EXSA"/>
    <property type="match status" value="1"/>
</dbReference>
<dbReference type="PROSITE" id="PS01124">
    <property type="entry name" value="HTH_ARAC_FAMILY_2"/>
    <property type="match status" value="1"/>
</dbReference>
<dbReference type="Gene3D" id="1.10.10.60">
    <property type="entry name" value="Homeodomain-like"/>
    <property type="match status" value="2"/>
</dbReference>
<dbReference type="InterPro" id="IPR037923">
    <property type="entry name" value="HTH-like"/>
</dbReference>
<dbReference type="GO" id="GO:0043565">
    <property type="term" value="F:sequence-specific DNA binding"/>
    <property type="evidence" value="ECO:0007669"/>
    <property type="project" value="InterPro"/>
</dbReference>
<keyword evidence="1" id="KW-0805">Transcription regulation</keyword>
<dbReference type="SUPFAM" id="SSF46689">
    <property type="entry name" value="Homeodomain-like"/>
    <property type="match status" value="2"/>
</dbReference>
<organism evidence="5">
    <name type="scientific">Enterococcus casseliflavus</name>
    <name type="common">Enterococcus flavescens</name>
    <dbReference type="NCBI Taxonomy" id="37734"/>
    <lineage>
        <taxon>Bacteria</taxon>
        <taxon>Bacillati</taxon>
        <taxon>Bacillota</taxon>
        <taxon>Bacilli</taxon>
        <taxon>Lactobacillales</taxon>
        <taxon>Enterococcaceae</taxon>
        <taxon>Enterococcus</taxon>
    </lineage>
</organism>
<dbReference type="PANTHER" id="PTHR43280">
    <property type="entry name" value="ARAC-FAMILY TRANSCRIPTIONAL REGULATOR"/>
    <property type="match status" value="1"/>
</dbReference>
<dbReference type="SMART" id="SM00342">
    <property type="entry name" value="HTH_ARAC"/>
    <property type="match status" value="1"/>
</dbReference>
<evidence type="ECO:0000256" key="3">
    <source>
        <dbReference type="ARBA" id="ARBA00023163"/>
    </source>
</evidence>
<dbReference type="Pfam" id="PF02311">
    <property type="entry name" value="AraC_binding"/>
    <property type="match status" value="1"/>
</dbReference>
<dbReference type="InterPro" id="IPR018060">
    <property type="entry name" value="HTH_AraC"/>
</dbReference>
<keyword evidence="2" id="KW-0238">DNA-binding</keyword>
<proteinExistence type="predicted"/>
<feature type="domain" description="HTH araC/xylS-type" evidence="4">
    <location>
        <begin position="194"/>
        <end position="292"/>
    </location>
</feature>
<dbReference type="Pfam" id="PF12833">
    <property type="entry name" value="HTH_18"/>
    <property type="match status" value="1"/>
</dbReference>
<dbReference type="EMBL" id="CACRTX010000008">
    <property type="protein sequence ID" value="VYU08894.1"/>
    <property type="molecule type" value="Genomic_DNA"/>
</dbReference>
<dbReference type="RefSeq" id="WP_349712661.1">
    <property type="nucleotide sequence ID" value="NZ_CACRTX010000008.1"/>
</dbReference>
<evidence type="ECO:0000256" key="1">
    <source>
        <dbReference type="ARBA" id="ARBA00023015"/>
    </source>
</evidence>
<gene>
    <name evidence="5" type="primary">rhaS_2</name>
    <name evidence="5" type="ORF">ECLFYP2_02421</name>
</gene>
<dbReference type="InterPro" id="IPR009057">
    <property type="entry name" value="Homeodomain-like_sf"/>
</dbReference>
<keyword evidence="3" id="KW-0804">Transcription</keyword>
<sequence>MKINQPAALAYYEAANHGTEDFPLAYYPNLVSVWREFFFVPHWHKEIEILCVHQGQLELVVNGVSRKIKANTIVLIPPNTLHTAYRIAQQSCRFSCIVFSEQLITSRQSDRIQSQQIDPFLIQEGVTSYVDFPDKSQQSLTLFQLFDQCFMGKSAYRELRLKGIVIQLLSHLLEVGTDQPAKKSSERLQEKREKIVLSYIHSNYHEMIQLQDLADSVSLSKEQFTRFFKQSFRTSPMAYLNHYRLIRSAELLRETDLTMVAIAQAVGFCNSNHFSVCFKKMFGETPTQYRKNDMITIEHAIKSKDSPL</sequence>
<evidence type="ECO:0000313" key="5">
    <source>
        <dbReference type="EMBL" id="VYU08894.1"/>
    </source>
</evidence>
<reference evidence="5" key="1">
    <citation type="submission" date="2019-11" db="EMBL/GenBank/DDBJ databases">
        <authorList>
            <person name="Feng L."/>
        </authorList>
    </citation>
    <scope>NUCLEOTIDE SEQUENCE</scope>
    <source>
        <strain evidence="5">ECasseliflavusLFYP2</strain>
    </source>
</reference>
<dbReference type="SUPFAM" id="SSF51215">
    <property type="entry name" value="Regulatory protein AraC"/>
    <property type="match status" value="1"/>
</dbReference>
<evidence type="ECO:0000256" key="2">
    <source>
        <dbReference type="ARBA" id="ARBA00023125"/>
    </source>
</evidence>
<dbReference type="PRINTS" id="PR00032">
    <property type="entry name" value="HTHARAC"/>
</dbReference>
<accession>A0A6N3C0J1</accession>
<dbReference type="AlphaFoldDB" id="A0A6N3C0J1"/>
<dbReference type="InterPro" id="IPR014710">
    <property type="entry name" value="RmlC-like_jellyroll"/>
</dbReference>
<dbReference type="InterPro" id="IPR003313">
    <property type="entry name" value="AraC-bd"/>
</dbReference>
<dbReference type="PROSITE" id="PS00041">
    <property type="entry name" value="HTH_ARAC_FAMILY_1"/>
    <property type="match status" value="1"/>
</dbReference>
<name>A0A6N3C0J1_ENTCA</name>
<dbReference type="InterPro" id="IPR020449">
    <property type="entry name" value="Tscrpt_reg_AraC-type_HTH"/>
</dbReference>
<dbReference type="InterPro" id="IPR018062">
    <property type="entry name" value="HTH_AraC-typ_CS"/>
</dbReference>
<dbReference type="GO" id="GO:0003700">
    <property type="term" value="F:DNA-binding transcription factor activity"/>
    <property type="evidence" value="ECO:0007669"/>
    <property type="project" value="InterPro"/>
</dbReference>
<evidence type="ECO:0000259" key="4">
    <source>
        <dbReference type="PROSITE" id="PS01124"/>
    </source>
</evidence>